<dbReference type="RefSeq" id="WP_064480491.1">
    <property type="nucleotide sequence ID" value="NZ_CP015641.1"/>
</dbReference>
<accession>A0A172WKY4</accession>
<feature type="signal peptide" evidence="1">
    <location>
        <begin position="1"/>
        <end position="21"/>
    </location>
</feature>
<organism evidence="3 4">
    <name type="scientific">Stutzerimonas stutzeri</name>
    <name type="common">Pseudomonas stutzeri</name>
    <dbReference type="NCBI Taxonomy" id="316"/>
    <lineage>
        <taxon>Bacteria</taxon>
        <taxon>Pseudomonadati</taxon>
        <taxon>Pseudomonadota</taxon>
        <taxon>Gammaproteobacteria</taxon>
        <taxon>Pseudomonadales</taxon>
        <taxon>Pseudomonadaceae</taxon>
        <taxon>Stutzerimonas</taxon>
    </lineage>
</organism>
<evidence type="ECO:0000313" key="3">
    <source>
        <dbReference type="EMBL" id="ANF24070.1"/>
    </source>
</evidence>
<feature type="domain" description="Haem-binding uptake Tiki superfamily ChaN" evidence="2">
    <location>
        <begin position="53"/>
        <end position="246"/>
    </location>
</feature>
<proteinExistence type="predicted"/>
<dbReference type="Gene3D" id="3.40.50.11550">
    <property type="match status" value="1"/>
</dbReference>
<dbReference type="PIRSF" id="PIRSF020419">
    <property type="entry name" value="Fe_uptake_reg_CjrA_prd"/>
    <property type="match status" value="1"/>
</dbReference>
<dbReference type="SUPFAM" id="SSF159501">
    <property type="entry name" value="EreA/ChaN-like"/>
    <property type="match status" value="1"/>
</dbReference>
<keyword evidence="1" id="KW-0732">Signal</keyword>
<dbReference type="Proteomes" id="UP000077787">
    <property type="component" value="Chromosome"/>
</dbReference>
<evidence type="ECO:0000259" key="2">
    <source>
        <dbReference type="Pfam" id="PF04187"/>
    </source>
</evidence>
<dbReference type="PROSITE" id="PS51257">
    <property type="entry name" value="PROKAR_LIPOPROTEIN"/>
    <property type="match status" value="1"/>
</dbReference>
<dbReference type="InterPro" id="IPR016773">
    <property type="entry name" value="Fe3_uptake_reg_CjrA_prd"/>
</dbReference>
<reference evidence="3 4" key="1">
    <citation type="submission" date="2016-05" db="EMBL/GenBank/DDBJ databases">
        <title>Genome sequence of Pseudomonas stutzeri 273 and identification of the exopolysaccharide biosynthesis locus.</title>
        <authorList>
            <person name="Wu S."/>
            <person name="Sun C."/>
        </authorList>
    </citation>
    <scope>NUCLEOTIDE SEQUENCE [LARGE SCALE GENOMIC DNA]</scope>
    <source>
        <strain evidence="3 4">273</strain>
    </source>
</reference>
<dbReference type="OrthoDB" id="9795827at2"/>
<evidence type="ECO:0000256" key="1">
    <source>
        <dbReference type="SAM" id="SignalP"/>
    </source>
</evidence>
<dbReference type="EMBL" id="CP015641">
    <property type="protein sequence ID" value="ANF24070.1"/>
    <property type="molecule type" value="Genomic_DNA"/>
</dbReference>
<gene>
    <name evidence="3" type="ORF">PS273GM_02385</name>
</gene>
<dbReference type="InterPro" id="IPR007314">
    <property type="entry name" value="Cofac_haem-bd_dom"/>
</dbReference>
<evidence type="ECO:0000313" key="4">
    <source>
        <dbReference type="Proteomes" id="UP000077787"/>
    </source>
</evidence>
<dbReference type="Gene3D" id="1.10.8.760">
    <property type="entry name" value="Haem-binding uptake, Tiki superfamily, ChaN, domain 2"/>
    <property type="match status" value="1"/>
</dbReference>
<sequence>MRLLLPLFVILLTAACQSVPALPAWQSPEGLEHPDLGRIVDLRSGEQISPRRLLDELAKVDQVLVGERHDNPDHHALQLWLLQALAQRRAQGSLLLEMLNPDQQDKVAKVQALVDRGLWPADLPAALDWQKGWEWRLYAPLVKHALAHPYPLLSANLDREEIMRVYRRIPTLTGAAANKNVQGVLLAQIRTSHCDLLPEKQLPAMLAVQQQRDLRMAEQLDAAPKPAMLVAGAFHVRRDLGVPLHLSSRDGNPATRVLMFAEVGGRVPADQADFVWFTPAQPQQDHCAELRKATE</sequence>
<protein>
    <submittedName>
        <fullName evidence="3">Iron(III) ABC transporter</fullName>
    </submittedName>
</protein>
<dbReference type="AlphaFoldDB" id="A0A172WKY4"/>
<dbReference type="Pfam" id="PF04187">
    <property type="entry name" value="Cofac_haem_bdg"/>
    <property type="match status" value="1"/>
</dbReference>
<feature type="chain" id="PRO_5008002664" evidence="1">
    <location>
        <begin position="22"/>
        <end position="295"/>
    </location>
</feature>
<name>A0A172WKY4_STUST</name>
<dbReference type="CDD" id="cd14727">
    <property type="entry name" value="ChanN-like"/>
    <property type="match status" value="1"/>
</dbReference>